<evidence type="ECO:0000256" key="1">
    <source>
        <dbReference type="ARBA" id="ARBA00022553"/>
    </source>
</evidence>
<dbReference type="Gene3D" id="3.40.50.2300">
    <property type="match status" value="1"/>
</dbReference>
<evidence type="ECO:0000313" key="5">
    <source>
        <dbReference type="Proteomes" id="UP001404845"/>
    </source>
</evidence>
<dbReference type="PROSITE" id="PS50110">
    <property type="entry name" value="RESPONSE_REGULATORY"/>
    <property type="match status" value="1"/>
</dbReference>
<dbReference type="SMART" id="SM00448">
    <property type="entry name" value="REC"/>
    <property type="match status" value="1"/>
</dbReference>
<dbReference type="PANTHER" id="PTHR44591">
    <property type="entry name" value="STRESS RESPONSE REGULATOR PROTEIN 1"/>
    <property type="match status" value="1"/>
</dbReference>
<evidence type="ECO:0000313" key="4">
    <source>
        <dbReference type="EMBL" id="MEN3228268.1"/>
    </source>
</evidence>
<keyword evidence="5" id="KW-1185">Reference proteome</keyword>
<name>A0ABU9ZAI8_9HYPH</name>
<dbReference type="SUPFAM" id="SSF52172">
    <property type="entry name" value="CheY-like"/>
    <property type="match status" value="1"/>
</dbReference>
<dbReference type="EMBL" id="JAQYXL010000001">
    <property type="protein sequence ID" value="MEN3228268.1"/>
    <property type="molecule type" value="Genomic_DNA"/>
</dbReference>
<sequence length="125" mass="13324">MPKKKPLPSGLPILVVEDDGLVRMVAVDMLEDAGFEVLEAGSADAAWAILERTPAVGALFTDIDMPGSIDGLVLAGRVAERWPHIRLVVTSGGRGLCDREVPDHGRFLLKPYLRGQLLQAIAAAA</sequence>
<evidence type="ECO:0000256" key="2">
    <source>
        <dbReference type="PROSITE-ProRule" id="PRU00169"/>
    </source>
</evidence>
<feature type="modified residue" description="4-aspartylphosphate" evidence="2">
    <location>
        <position position="62"/>
    </location>
</feature>
<accession>A0ABU9ZAI8</accession>
<dbReference type="Pfam" id="PF00072">
    <property type="entry name" value="Response_reg"/>
    <property type="match status" value="1"/>
</dbReference>
<dbReference type="RefSeq" id="WP_200671916.1">
    <property type="nucleotide sequence ID" value="NZ_JACWCW010000097.1"/>
</dbReference>
<feature type="domain" description="Response regulatory" evidence="3">
    <location>
        <begin position="12"/>
        <end position="125"/>
    </location>
</feature>
<comment type="caution">
    <text evidence="4">The sequence shown here is derived from an EMBL/GenBank/DDBJ whole genome shotgun (WGS) entry which is preliminary data.</text>
</comment>
<evidence type="ECO:0000259" key="3">
    <source>
        <dbReference type="PROSITE" id="PS50110"/>
    </source>
</evidence>
<proteinExistence type="predicted"/>
<dbReference type="PANTHER" id="PTHR44591:SF18">
    <property type="entry name" value="REGULATORY PROTEIN"/>
    <property type="match status" value="1"/>
</dbReference>
<gene>
    <name evidence="4" type="ORF">PUR21_11570</name>
</gene>
<dbReference type="InterPro" id="IPR050595">
    <property type="entry name" value="Bact_response_regulator"/>
</dbReference>
<organism evidence="4 5">
    <name type="scientific">Methylorubrum rhodesianum</name>
    <dbReference type="NCBI Taxonomy" id="29427"/>
    <lineage>
        <taxon>Bacteria</taxon>
        <taxon>Pseudomonadati</taxon>
        <taxon>Pseudomonadota</taxon>
        <taxon>Alphaproteobacteria</taxon>
        <taxon>Hyphomicrobiales</taxon>
        <taxon>Methylobacteriaceae</taxon>
        <taxon>Methylorubrum</taxon>
    </lineage>
</organism>
<dbReference type="InterPro" id="IPR001789">
    <property type="entry name" value="Sig_transdc_resp-reg_receiver"/>
</dbReference>
<dbReference type="Proteomes" id="UP001404845">
    <property type="component" value="Unassembled WGS sequence"/>
</dbReference>
<keyword evidence="1 2" id="KW-0597">Phosphoprotein</keyword>
<dbReference type="InterPro" id="IPR011006">
    <property type="entry name" value="CheY-like_superfamily"/>
</dbReference>
<reference evidence="4 5" key="1">
    <citation type="journal article" date="2023" name="PLoS ONE">
        <title>Complete genome assembly of Hawai'i environmental nontuberculous mycobacteria reveals unexpected co-isolation with methylobacteria.</title>
        <authorList>
            <person name="Hendrix J."/>
            <person name="Epperson L.E."/>
            <person name="Tong E.I."/>
            <person name="Chan Y.L."/>
            <person name="Hasan N.A."/>
            <person name="Dawrs S.N."/>
            <person name="Norton G.J."/>
            <person name="Virdi R."/>
            <person name="Crooks J.L."/>
            <person name="Chan E.D."/>
            <person name="Honda J.R."/>
            <person name="Strong M."/>
        </authorList>
    </citation>
    <scope>NUCLEOTIDE SEQUENCE [LARGE SCALE GENOMIC DNA]</scope>
    <source>
        <strain evidence="4 5">NJH_HI01</strain>
    </source>
</reference>
<protein>
    <submittedName>
        <fullName evidence="4">Response regulator</fullName>
    </submittedName>
</protein>